<evidence type="ECO:0000256" key="5">
    <source>
        <dbReference type="ARBA" id="ARBA00022917"/>
    </source>
</evidence>
<dbReference type="HAMAP" id="MF_00043">
    <property type="entry name" value="EF1_beta"/>
    <property type="match status" value="1"/>
</dbReference>
<dbReference type="PANTHER" id="PTHR39647">
    <property type="entry name" value="ELONGATION FACTOR 1-BETA"/>
    <property type="match status" value="1"/>
</dbReference>
<evidence type="ECO:0000256" key="6">
    <source>
        <dbReference type="HAMAP-Rule" id="MF_00043"/>
    </source>
</evidence>
<dbReference type="PANTHER" id="PTHR39647:SF1">
    <property type="entry name" value="ELONGATION FACTOR 1-BETA"/>
    <property type="match status" value="1"/>
</dbReference>
<dbReference type="PIRSF" id="PIRSF006521">
    <property type="entry name" value="Transl_elong_EF1B_B_arc"/>
    <property type="match status" value="1"/>
</dbReference>
<dbReference type="CDD" id="cd00292">
    <property type="entry name" value="EF1B"/>
    <property type="match status" value="1"/>
</dbReference>
<reference evidence="8 9" key="1">
    <citation type="journal article" date="2020" name="Nat. Commun.">
        <title>The structures of two archaeal type IV pili illuminate evolutionary relationships.</title>
        <authorList>
            <person name="Wang F."/>
            <person name="Baquero D.P."/>
            <person name="Su Z."/>
            <person name="Beltran L.C."/>
            <person name="Prangishvili D."/>
            <person name="Krupovic M."/>
            <person name="Egelman E.H."/>
        </authorList>
    </citation>
    <scope>NUCLEOTIDE SEQUENCE [LARGE SCALE GENOMIC DNA]</scope>
    <source>
        <strain evidence="8 9">2GA</strain>
    </source>
</reference>
<keyword evidence="4 6" id="KW-0251">Elongation factor</keyword>
<protein>
    <recommendedName>
        <fullName evidence="3 6">Elongation factor 1-beta</fullName>
        <shortName evidence="6">EF-1-beta</shortName>
    </recommendedName>
    <alternativeName>
        <fullName evidence="6">aEF-1beta</fullName>
    </alternativeName>
</protein>
<dbReference type="NCBIfam" id="NF001670">
    <property type="entry name" value="PRK00435.1"/>
    <property type="match status" value="1"/>
</dbReference>
<dbReference type="InterPro" id="IPR014717">
    <property type="entry name" value="Transl_elong_EF1B/ribsomal_bS6"/>
</dbReference>
<evidence type="ECO:0000256" key="1">
    <source>
        <dbReference type="ARBA" id="ARBA00003815"/>
    </source>
</evidence>
<dbReference type="InterPro" id="IPR004542">
    <property type="entry name" value="Transl_elong_EF1B_B_arc"/>
</dbReference>
<dbReference type="GeneID" id="5056087"/>
<gene>
    <name evidence="6" type="primary">ef1b</name>
    <name evidence="8" type="ORF">HC235_09755</name>
</gene>
<evidence type="ECO:0000259" key="7">
    <source>
        <dbReference type="SMART" id="SM00888"/>
    </source>
</evidence>
<dbReference type="Gene3D" id="3.30.70.60">
    <property type="match status" value="1"/>
</dbReference>
<dbReference type="SMR" id="A0A7L4PCQ3"/>
<dbReference type="InterPro" id="IPR036219">
    <property type="entry name" value="eEF-1beta-like_sf"/>
</dbReference>
<keyword evidence="5 6" id="KW-0648">Protein biosynthesis</keyword>
<dbReference type="EMBL" id="JAAVJF010000004">
    <property type="protein sequence ID" value="NYR16207.1"/>
    <property type="molecule type" value="Genomic_DNA"/>
</dbReference>
<keyword evidence="9" id="KW-1185">Reference proteome</keyword>
<dbReference type="Pfam" id="PF00736">
    <property type="entry name" value="EF1_GNE"/>
    <property type="match status" value="1"/>
</dbReference>
<dbReference type="SMART" id="SM00888">
    <property type="entry name" value="EF1_GNE"/>
    <property type="match status" value="1"/>
</dbReference>
<comment type="function">
    <text evidence="1 6">Promotes the exchange of GDP for GTP in EF-1-alpha/GDP, thus allowing the regeneration of EF-1-alpha/GTP that could then be used to form the ternary complex EF-1-alpha/GTP/AAtRNA.</text>
</comment>
<dbReference type="OMA" id="IRMPESD"/>
<dbReference type="InterPro" id="IPR014038">
    <property type="entry name" value="EF1B_bsu/dsu_GNE"/>
</dbReference>
<accession>A0A7L4PCQ3</accession>
<evidence type="ECO:0000313" key="8">
    <source>
        <dbReference type="EMBL" id="NYR16207.1"/>
    </source>
</evidence>
<feature type="domain" description="Translation elongation factor EF1B beta/delta subunit guanine nucleotide exchange" evidence="7">
    <location>
        <begin position="4"/>
        <end position="90"/>
    </location>
</feature>
<dbReference type="RefSeq" id="WP_011901791.1">
    <property type="nucleotide sequence ID" value="NZ_JAAVJF010000004.1"/>
</dbReference>
<evidence type="ECO:0000313" key="9">
    <source>
        <dbReference type="Proteomes" id="UP000554766"/>
    </source>
</evidence>
<comment type="similarity">
    <text evidence="2 6">Belongs to the EF-1-beta/EF-1-delta family.</text>
</comment>
<dbReference type="GO" id="GO:0003746">
    <property type="term" value="F:translation elongation factor activity"/>
    <property type="evidence" value="ECO:0007669"/>
    <property type="project" value="UniProtKB-UniRule"/>
</dbReference>
<evidence type="ECO:0000256" key="4">
    <source>
        <dbReference type="ARBA" id="ARBA00022768"/>
    </source>
</evidence>
<evidence type="ECO:0000256" key="2">
    <source>
        <dbReference type="ARBA" id="ARBA00007411"/>
    </source>
</evidence>
<sequence>MSAEVALVYRVLPDSVEVNIDKLKTDIINKLSPKYKVDKVEVEEIGFGIKALRFYIRMPESEEYSSDEVEELLRSVEGVGGYELEYFSRLSF</sequence>
<organism evidence="8 9">
    <name type="scientific">Pyrobaculum arsenaticum</name>
    <dbReference type="NCBI Taxonomy" id="121277"/>
    <lineage>
        <taxon>Archaea</taxon>
        <taxon>Thermoproteota</taxon>
        <taxon>Thermoprotei</taxon>
        <taxon>Thermoproteales</taxon>
        <taxon>Thermoproteaceae</taxon>
        <taxon>Pyrobaculum</taxon>
    </lineage>
</organism>
<dbReference type="Proteomes" id="UP000554766">
    <property type="component" value="Unassembled WGS sequence"/>
</dbReference>
<comment type="caution">
    <text evidence="8">The sequence shown here is derived from an EMBL/GenBank/DDBJ whole genome shotgun (WGS) entry which is preliminary data.</text>
</comment>
<evidence type="ECO:0000256" key="3">
    <source>
        <dbReference type="ARBA" id="ARBA00017600"/>
    </source>
</evidence>
<dbReference type="AlphaFoldDB" id="A0A7L4PCQ3"/>
<proteinExistence type="inferred from homology"/>
<dbReference type="SUPFAM" id="SSF54984">
    <property type="entry name" value="eEF-1beta-like"/>
    <property type="match status" value="1"/>
</dbReference>
<name>A0A7L4PCQ3_9CREN</name>